<keyword evidence="3" id="KW-1185">Reference proteome</keyword>
<gene>
    <name evidence="2" type="ORF">IWZ03DRAFT_45953</name>
</gene>
<name>A0ABR1KEZ9_9PEZI</name>
<sequence length="118" mass="13219">MLRNRGSIPPPQGYPSLVCLVALLSQLTASVVALGDGFSIGYRFLGYMKNAGQQLLWPRKRLSQAVFSLQSKSSRHLWKASKRSSDLGLCREKANSHVMAVCKYKLCFPSMLQHVHLR</sequence>
<proteinExistence type="predicted"/>
<evidence type="ECO:0000313" key="3">
    <source>
        <dbReference type="Proteomes" id="UP001363622"/>
    </source>
</evidence>
<organism evidence="2 3">
    <name type="scientific">Phyllosticta citriasiana</name>
    <dbReference type="NCBI Taxonomy" id="595635"/>
    <lineage>
        <taxon>Eukaryota</taxon>
        <taxon>Fungi</taxon>
        <taxon>Dikarya</taxon>
        <taxon>Ascomycota</taxon>
        <taxon>Pezizomycotina</taxon>
        <taxon>Dothideomycetes</taxon>
        <taxon>Dothideomycetes incertae sedis</taxon>
        <taxon>Botryosphaeriales</taxon>
        <taxon>Phyllostictaceae</taxon>
        <taxon>Phyllosticta</taxon>
    </lineage>
</organism>
<evidence type="ECO:0000256" key="1">
    <source>
        <dbReference type="SAM" id="SignalP"/>
    </source>
</evidence>
<accession>A0ABR1KEZ9</accession>
<comment type="caution">
    <text evidence="2">The sequence shown here is derived from an EMBL/GenBank/DDBJ whole genome shotgun (WGS) entry which is preliminary data.</text>
</comment>
<protein>
    <submittedName>
        <fullName evidence="2">Uncharacterized protein</fullName>
    </submittedName>
</protein>
<dbReference type="EMBL" id="JBBPHU010000010">
    <property type="protein sequence ID" value="KAK7513110.1"/>
    <property type="molecule type" value="Genomic_DNA"/>
</dbReference>
<keyword evidence="1" id="KW-0732">Signal</keyword>
<evidence type="ECO:0000313" key="2">
    <source>
        <dbReference type="EMBL" id="KAK7513110.1"/>
    </source>
</evidence>
<reference evidence="2 3" key="1">
    <citation type="submission" date="2024-04" db="EMBL/GenBank/DDBJ databases">
        <title>Phyllosticta paracitricarpa is synonymous to the EU quarantine fungus P. citricarpa based on phylogenomic analyses.</title>
        <authorList>
            <consortium name="Lawrence Berkeley National Laboratory"/>
            <person name="Van Ingen-Buijs V.A."/>
            <person name="Van Westerhoven A.C."/>
            <person name="Haridas S."/>
            <person name="Skiadas P."/>
            <person name="Martin F."/>
            <person name="Groenewald J.Z."/>
            <person name="Crous P.W."/>
            <person name="Seidl M.F."/>
        </authorList>
    </citation>
    <scope>NUCLEOTIDE SEQUENCE [LARGE SCALE GENOMIC DNA]</scope>
    <source>
        <strain evidence="2 3">CBS 123371</strain>
    </source>
</reference>
<feature type="signal peptide" evidence="1">
    <location>
        <begin position="1"/>
        <end position="33"/>
    </location>
</feature>
<feature type="chain" id="PRO_5045869724" evidence="1">
    <location>
        <begin position="34"/>
        <end position="118"/>
    </location>
</feature>
<dbReference type="Proteomes" id="UP001363622">
    <property type="component" value="Unassembled WGS sequence"/>
</dbReference>